<comment type="caution">
    <text evidence="1">The sequence shown here is derived from an EMBL/GenBank/DDBJ whole genome shotgun (WGS) entry which is preliminary data.</text>
</comment>
<gene>
    <name evidence="1" type="ORF">GGQ68_000223</name>
</gene>
<dbReference type="Gene3D" id="3.30.10.10">
    <property type="entry name" value="Trypsin Inhibitor V, subunit A"/>
    <property type="match status" value="1"/>
</dbReference>
<dbReference type="RefSeq" id="WP_246429206.1">
    <property type="nucleotide sequence ID" value="NZ_BAABBZ010000012.1"/>
</dbReference>
<evidence type="ECO:0008006" key="3">
    <source>
        <dbReference type="Google" id="ProtNLM"/>
    </source>
</evidence>
<protein>
    <recommendedName>
        <fullName evidence="3">Peptidase inhibitor I78 family protein</fullName>
    </recommendedName>
</protein>
<proteinExistence type="predicted"/>
<keyword evidence="2" id="KW-1185">Reference proteome</keyword>
<organism evidence="1 2">
    <name type="scientific">Sagittula marina</name>
    <dbReference type="NCBI Taxonomy" id="943940"/>
    <lineage>
        <taxon>Bacteria</taxon>
        <taxon>Pseudomonadati</taxon>
        <taxon>Pseudomonadota</taxon>
        <taxon>Alphaproteobacteria</taxon>
        <taxon>Rhodobacterales</taxon>
        <taxon>Roseobacteraceae</taxon>
        <taxon>Sagittula</taxon>
    </lineage>
</organism>
<dbReference type="Proteomes" id="UP000541426">
    <property type="component" value="Unassembled WGS sequence"/>
</dbReference>
<evidence type="ECO:0000313" key="2">
    <source>
        <dbReference type="Proteomes" id="UP000541426"/>
    </source>
</evidence>
<accession>A0A7W6GQR9</accession>
<sequence length="100" mass="10715">MIHSLAALLIGATLLPNLDAPNGKNVLPVMGAQQSEKLPDATCPAGNFSDLVGQPASAAEDIPDPKRILPRGAMKTEDFRPHRTNVFLDENDLIERLNCG</sequence>
<reference evidence="1 2" key="1">
    <citation type="submission" date="2020-08" db="EMBL/GenBank/DDBJ databases">
        <title>Genomic Encyclopedia of Type Strains, Phase IV (KMG-IV): sequencing the most valuable type-strain genomes for metagenomic binning, comparative biology and taxonomic classification.</title>
        <authorList>
            <person name="Goeker M."/>
        </authorList>
    </citation>
    <scope>NUCLEOTIDE SEQUENCE [LARGE SCALE GENOMIC DNA]</scope>
    <source>
        <strain evidence="1 2">DSM 102235</strain>
    </source>
</reference>
<dbReference type="InterPro" id="IPR021719">
    <property type="entry name" value="Prot_inh_I78"/>
</dbReference>
<name>A0A7W6GQR9_9RHOB</name>
<dbReference type="AlphaFoldDB" id="A0A7W6GQR9"/>
<dbReference type="EMBL" id="JACIEJ010000001">
    <property type="protein sequence ID" value="MBB3983912.1"/>
    <property type="molecule type" value="Genomic_DNA"/>
</dbReference>
<evidence type="ECO:0000313" key="1">
    <source>
        <dbReference type="EMBL" id="MBB3983912.1"/>
    </source>
</evidence>
<dbReference type="Pfam" id="PF11720">
    <property type="entry name" value="Inhibitor_I78"/>
    <property type="match status" value="1"/>
</dbReference>